<dbReference type="InterPro" id="IPR012505">
    <property type="entry name" value="YbbR"/>
</dbReference>
<comment type="caution">
    <text evidence="1">The sequence shown here is derived from an EMBL/GenBank/DDBJ whole genome shotgun (WGS) entry which is preliminary data.</text>
</comment>
<name>A0A831U3H2_GEOME</name>
<dbReference type="EMBL" id="DSOV01000069">
    <property type="protein sequence ID" value="HEN43598.1"/>
    <property type="molecule type" value="Genomic_DNA"/>
</dbReference>
<evidence type="ECO:0008006" key="2">
    <source>
        <dbReference type="Google" id="ProtNLM"/>
    </source>
</evidence>
<dbReference type="PANTHER" id="PTHR37804">
    <property type="entry name" value="CDAA REGULATORY PROTEIN CDAR"/>
    <property type="match status" value="1"/>
</dbReference>
<protein>
    <recommendedName>
        <fullName evidence="2">YbbR domain protein</fullName>
    </recommendedName>
</protein>
<dbReference type="Pfam" id="PF07949">
    <property type="entry name" value="YbbR"/>
    <property type="match status" value="1"/>
</dbReference>
<proteinExistence type="predicted"/>
<reference evidence="1" key="1">
    <citation type="journal article" date="2020" name="mSystems">
        <title>Genome- and Community-Level Interaction Insights into Carbon Utilization and Element Cycling Functions of Hydrothermarchaeota in Hydrothermal Sediment.</title>
        <authorList>
            <person name="Zhou Z."/>
            <person name="Liu Y."/>
            <person name="Xu W."/>
            <person name="Pan J."/>
            <person name="Luo Z.H."/>
            <person name="Li M."/>
        </authorList>
    </citation>
    <scope>NUCLEOTIDE SEQUENCE [LARGE SCALE GENOMIC DNA]</scope>
    <source>
        <strain evidence="1">SpSt-349</strain>
    </source>
</reference>
<gene>
    <name evidence="1" type="ORF">ENQ87_14745</name>
</gene>
<accession>A0A831U3H2</accession>
<dbReference type="InterPro" id="IPR053154">
    <property type="entry name" value="c-di-AMP_regulator"/>
</dbReference>
<sequence>MKRRGMGKNWDLKLLSLVLAVIVWCGVTGGRTAEVQLTAPVEISALPPGLSVAGPVPSKVEITVSGPQILLLKLRGERIIIPLDARGAGEGTILFTGLDQRLKLPRRVTVTRIYPAAIEVRLAPSATVQKP</sequence>
<dbReference type="AlphaFoldDB" id="A0A831U3H2"/>
<evidence type="ECO:0000313" key="1">
    <source>
        <dbReference type="EMBL" id="HEN43598.1"/>
    </source>
</evidence>
<organism evidence="1">
    <name type="scientific">Geobacter metallireducens</name>
    <dbReference type="NCBI Taxonomy" id="28232"/>
    <lineage>
        <taxon>Bacteria</taxon>
        <taxon>Pseudomonadati</taxon>
        <taxon>Thermodesulfobacteriota</taxon>
        <taxon>Desulfuromonadia</taxon>
        <taxon>Geobacterales</taxon>
        <taxon>Geobacteraceae</taxon>
        <taxon>Geobacter</taxon>
    </lineage>
</organism>
<dbReference type="PANTHER" id="PTHR37804:SF1">
    <property type="entry name" value="CDAA REGULATORY PROTEIN CDAR"/>
    <property type="match status" value="1"/>
</dbReference>
<dbReference type="Gene3D" id="2.170.120.30">
    <property type="match status" value="1"/>
</dbReference>